<dbReference type="AlphaFoldDB" id="A0AAN6Z9M4"/>
<evidence type="ECO:0000256" key="1">
    <source>
        <dbReference type="SAM" id="MobiDB-lite"/>
    </source>
</evidence>
<dbReference type="EMBL" id="MU853441">
    <property type="protein sequence ID" value="KAK4130207.1"/>
    <property type="molecule type" value="Genomic_DNA"/>
</dbReference>
<accession>A0AAN6Z9M4</accession>
<feature type="region of interest" description="Disordered" evidence="1">
    <location>
        <begin position="117"/>
        <end position="203"/>
    </location>
</feature>
<comment type="caution">
    <text evidence="2">The sequence shown here is derived from an EMBL/GenBank/DDBJ whole genome shotgun (WGS) entry which is preliminary data.</text>
</comment>
<reference evidence="2" key="2">
    <citation type="submission" date="2023-05" db="EMBL/GenBank/DDBJ databases">
        <authorList>
            <consortium name="Lawrence Berkeley National Laboratory"/>
            <person name="Steindorff A."/>
            <person name="Hensen N."/>
            <person name="Bonometti L."/>
            <person name="Westerberg I."/>
            <person name="Brannstrom I.O."/>
            <person name="Guillou S."/>
            <person name="Cros-Aarteil S."/>
            <person name="Calhoun S."/>
            <person name="Haridas S."/>
            <person name="Kuo A."/>
            <person name="Mondo S."/>
            <person name="Pangilinan J."/>
            <person name="Riley R."/>
            <person name="Labutti K."/>
            <person name="Andreopoulos B."/>
            <person name="Lipzen A."/>
            <person name="Chen C."/>
            <person name="Yanf M."/>
            <person name="Daum C."/>
            <person name="Ng V."/>
            <person name="Clum A."/>
            <person name="Ohm R."/>
            <person name="Martin F."/>
            <person name="Silar P."/>
            <person name="Natvig D."/>
            <person name="Lalanne C."/>
            <person name="Gautier V."/>
            <person name="Ament-Velasquez S.L."/>
            <person name="Kruys A."/>
            <person name="Hutchinson M.I."/>
            <person name="Powell A.J."/>
            <person name="Barry K."/>
            <person name="Miller A.N."/>
            <person name="Grigoriev I.V."/>
            <person name="Debuchy R."/>
            <person name="Gladieux P."/>
            <person name="Thoren M.H."/>
            <person name="Johannesson H."/>
        </authorList>
    </citation>
    <scope>NUCLEOTIDE SEQUENCE</scope>
    <source>
        <strain evidence="2">CBS 123565</strain>
    </source>
</reference>
<dbReference type="Proteomes" id="UP001304895">
    <property type="component" value="Unassembled WGS sequence"/>
</dbReference>
<name>A0AAN6Z9M4_9PEZI</name>
<feature type="compositionally biased region" description="Polar residues" evidence="1">
    <location>
        <begin position="135"/>
        <end position="144"/>
    </location>
</feature>
<organism evidence="2 3">
    <name type="scientific">Trichocladium antarcticum</name>
    <dbReference type="NCBI Taxonomy" id="1450529"/>
    <lineage>
        <taxon>Eukaryota</taxon>
        <taxon>Fungi</taxon>
        <taxon>Dikarya</taxon>
        <taxon>Ascomycota</taxon>
        <taxon>Pezizomycotina</taxon>
        <taxon>Sordariomycetes</taxon>
        <taxon>Sordariomycetidae</taxon>
        <taxon>Sordariales</taxon>
        <taxon>Chaetomiaceae</taxon>
        <taxon>Trichocladium</taxon>
    </lineage>
</organism>
<protein>
    <submittedName>
        <fullName evidence="2">Uncharacterized protein</fullName>
    </submittedName>
</protein>
<evidence type="ECO:0000313" key="3">
    <source>
        <dbReference type="Proteomes" id="UP001304895"/>
    </source>
</evidence>
<gene>
    <name evidence="2" type="ORF">BT67DRAFT_240854</name>
</gene>
<keyword evidence="3" id="KW-1185">Reference proteome</keyword>
<proteinExistence type="predicted"/>
<reference evidence="2" key="1">
    <citation type="journal article" date="2023" name="Mol. Phylogenet. Evol.">
        <title>Genome-scale phylogeny and comparative genomics of the fungal order Sordariales.</title>
        <authorList>
            <person name="Hensen N."/>
            <person name="Bonometti L."/>
            <person name="Westerberg I."/>
            <person name="Brannstrom I.O."/>
            <person name="Guillou S."/>
            <person name="Cros-Aarteil S."/>
            <person name="Calhoun S."/>
            <person name="Haridas S."/>
            <person name="Kuo A."/>
            <person name="Mondo S."/>
            <person name="Pangilinan J."/>
            <person name="Riley R."/>
            <person name="LaButti K."/>
            <person name="Andreopoulos B."/>
            <person name="Lipzen A."/>
            <person name="Chen C."/>
            <person name="Yan M."/>
            <person name="Daum C."/>
            <person name="Ng V."/>
            <person name="Clum A."/>
            <person name="Steindorff A."/>
            <person name="Ohm R.A."/>
            <person name="Martin F."/>
            <person name="Silar P."/>
            <person name="Natvig D.O."/>
            <person name="Lalanne C."/>
            <person name="Gautier V."/>
            <person name="Ament-Velasquez S.L."/>
            <person name="Kruys A."/>
            <person name="Hutchinson M.I."/>
            <person name="Powell A.J."/>
            <person name="Barry K."/>
            <person name="Miller A.N."/>
            <person name="Grigoriev I.V."/>
            <person name="Debuchy R."/>
            <person name="Gladieux P."/>
            <person name="Hiltunen Thoren M."/>
            <person name="Johannesson H."/>
        </authorList>
    </citation>
    <scope>NUCLEOTIDE SEQUENCE</scope>
    <source>
        <strain evidence="2">CBS 123565</strain>
    </source>
</reference>
<evidence type="ECO:0000313" key="2">
    <source>
        <dbReference type="EMBL" id="KAK4130207.1"/>
    </source>
</evidence>
<sequence>MHPSDNTVSGVDGICVCHTVDFLTGAIFLCWDRSSENVRRANQLFGVAVVTPSSHLGKAAEILKLPRWGNIFRARQSRATQQETPGRQGPSIEQFATCLPSCWAFLASKREAQFASESRRVDVAPTADGQHEPVGNSSRPGVQHSTRRRPLACSRRYQKYEERNRFAGSSHGRNGDGVARLRQPVEPSGSGKGSLSEAPLQADVAPPRLFKGLGTTRLLLGRTRRSQQDSLLQAVHHAGTETRDNCASHAVAGEASFQRYSLT</sequence>